<evidence type="ECO:0000256" key="5">
    <source>
        <dbReference type="ARBA" id="ARBA00022553"/>
    </source>
</evidence>
<evidence type="ECO:0000256" key="10">
    <source>
        <dbReference type="ARBA" id="ARBA00046524"/>
    </source>
</evidence>
<dbReference type="KEGG" id="eee:113576166"/>
<evidence type="ECO:0000256" key="8">
    <source>
        <dbReference type="ARBA" id="ARBA00022989"/>
    </source>
</evidence>
<evidence type="ECO:0000313" key="13">
    <source>
        <dbReference type="Proteomes" id="UP000314983"/>
    </source>
</evidence>
<feature type="transmembrane region" description="Helical" evidence="11">
    <location>
        <begin position="124"/>
        <end position="145"/>
    </location>
</feature>
<dbReference type="PANTHER" id="PTHR12002">
    <property type="entry name" value="CLAUDIN"/>
    <property type="match status" value="1"/>
</dbReference>
<reference evidence="12" key="3">
    <citation type="submission" date="2020-05" db="EMBL/GenBank/DDBJ databases">
        <title>Electrophorus electricus (electric eel) genome, fEleEle1, primary haplotype.</title>
        <authorList>
            <person name="Myers G."/>
            <person name="Meyer A."/>
            <person name="Fedrigo O."/>
            <person name="Formenti G."/>
            <person name="Rhie A."/>
            <person name="Tracey A."/>
            <person name="Sims Y."/>
            <person name="Jarvis E.D."/>
        </authorList>
    </citation>
    <scope>NUCLEOTIDE SEQUENCE [LARGE SCALE GENOMIC DNA]</scope>
</reference>
<dbReference type="Ensembl" id="ENSEEET00000047414.2">
    <property type="protein sequence ID" value="ENSEEEP00000046896.1"/>
    <property type="gene ID" value="ENSEEEG00000022073.2"/>
</dbReference>
<dbReference type="PRINTS" id="PR01077">
    <property type="entry name" value="CLAUDIN"/>
</dbReference>
<evidence type="ECO:0000256" key="1">
    <source>
        <dbReference type="ARBA" id="ARBA00002246"/>
    </source>
</evidence>
<dbReference type="Proteomes" id="UP000314983">
    <property type="component" value="Chromosome 5"/>
</dbReference>
<dbReference type="RefSeq" id="XP_026863922.1">
    <property type="nucleotide sequence ID" value="XM_027008121.2"/>
</dbReference>
<keyword evidence="8 11" id="KW-1133">Transmembrane helix</keyword>
<dbReference type="PRINTS" id="PR01384">
    <property type="entry name" value="CLAUDIN11"/>
</dbReference>
<dbReference type="Gene3D" id="1.20.140.150">
    <property type="match status" value="1"/>
</dbReference>
<keyword evidence="6 11" id="KW-0812">Transmembrane</keyword>
<protein>
    <recommendedName>
        <fullName evidence="11">Claudin</fullName>
    </recommendedName>
</protein>
<dbReference type="InterPro" id="IPR003555">
    <property type="entry name" value="Claudin11"/>
</dbReference>
<organism evidence="12 13">
    <name type="scientific">Electrophorus electricus</name>
    <name type="common">Electric eel</name>
    <name type="synonym">Gymnotus electricus</name>
    <dbReference type="NCBI Taxonomy" id="8005"/>
    <lineage>
        <taxon>Eukaryota</taxon>
        <taxon>Metazoa</taxon>
        <taxon>Chordata</taxon>
        <taxon>Craniata</taxon>
        <taxon>Vertebrata</taxon>
        <taxon>Euteleostomi</taxon>
        <taxon>Actinopterygii</taxon>
        <taxon>Neopterygii</taxon>
        <taxon>Teleostei</taxon>
        <taxon>Ostariophysi</taxon>
        <taxon>Gymnotiformes</taxon>
        <taxon>Gymnotoidei</taxon>
        <taxon>Gymnotidae</taxon>
        <taxon>Electrophorus</taxon>
    </lineage>
</organism>
<comment type="subcellular location">
    <subcellularLocation>
        <location evidence="11">Cell junction</location>
        <location evidence="11">Tight junction</location>
    </subcellularLocation>
    <subcellularLocation>
        <location evidence="11">Cell membrane</location>
        <topology evidence="11">Multi-pass membrane protein</topology>
    </subcellularLocation>
</comment>
<gene>
    <name evidence="12" type="primary">cldn11b</name>
</gene>
<keyword evidence="9 11" id="KW-0472">Membrane</keyword>
<dbReference type="GeneID" id="113576166"/>
<dbReference type="Pfam" id="PF00822">
    <property type="entry name" value="PMP22_Claudin"/>
    <property type="match status" value="1"/>
</dbReference>
<dbReference type="InterPro" id="IPR004031">
    <property type="entry name" value="PMP22/EMP/MP20/Claudin"/>
</dbReference>
<name>A0A4W4H620_ELEEL</name>
<feature type="transmembrane region" description="Helical" evidence="11">
    <location>
        <begin position="7"/>
        <end position="26"/>
    </location>
</feature>
<comment type="function">
    <text evidence="1">Plays a major role in tight junction-specific obliteration of the intercellular space, through calcium-independent cell-adhesion activity.</text>
</comment>
<evidence type="ECO:0000313" key="12">
    <source>
        <dbReference type="Ensembl" id="ENSEEEP00000046896.1"/>
    </source>
</evidence>
<keyword evidence="5" id="KW-0597">Phosphoprotein</keyword>
<dbReference type="OMA" id="MAHICRQ"/>
<dbReference type="AlphaFoldDB" id="A0A4W4H620"/>
<dbReference type="GO" id="GO:0005923">
    <property type="term" value="C:bicellular tight junction"/>
    <property type="evidence" value="ECO:0007669"/>
    <property type="project" value="UniProtKB-SubCell"/>
</dbReference>
<dbReference type="STRING" id="8005.ENSEEEP00000046896"/>
<keyword evidence="7 11" id="KW-0965">Cell junction</keyword>
<reference evidence="13" key="2">
    <citation type="journal article" date="2017" name="Sci. Adv.">
        <title>A tail of two voltages: Proteomic comparison of the three electric organs of the electric eel.</title>
        <authorList>
            <person name="Traeger L.L."/>
            <person name="Sabat G."/>
            <person name="Barrett-Wilt G.A."/>
            <person name="Wells G.B."/>
            <person name="Sussman M.R."/>
        </authorList>
    </citation>
    <scope>NUCLEOTIDE SEQUENCE [LARGE SCALE GENOMIC DNA]</scope>
</reference>
<dbReference type="InterPro" id="IPR017974">
    <property type="entry name" value="Claudin_CS"/>
</dbReference>
<accession>A0A4W4H620</accession>
<reference evidence="12" key="5">
    <citation type="submission" date="2025-09" db="UniProtKB">
        <authorList>
            <consortium name="Ensembl"/>
        </authorList>
    </citation>
    <scope>IDENTIFICATION</scope>
</reference>
<evidence type="ECO:0000256" key="3">
    <source>
        <dbReference type="ARBA" id="ARBA00022427"/>
    </source>
</evidence>
<comment type="subunit">
    <text evidence="10">Interacts with tetraspanin-3/TSPAN3. Interacts with OCLN.</text>
</comment>
<reference evidence="12" key="4">
    <citation type="submission" date="2025-08" db="UniProtKB">
        <authorList>
            <consortium name="Ensembl"/>
        </authorList>
    </citation>
    <scope>IDENTIFICATION</scope>
</reference>
<feature type="transmembrane region" description="Helical" evidence="11">
    <location>
        <begin position="83"/>
        <end position="103"/>
    </location>
</feature>
<feature type="transmembrane region" description="Helical" evidence="11">
    <location>
        <begin position="157"/>
        <end position="178"/>
    </location>
</feature>
<reference evidence="13" key="1">
    <citation type="journal article" date="2014" name="Science">
        <title>Nonhuman genetics. Genomic basis for the convergent evolution of electric organs.</title>
        <authorList>
            <person name="Gallant J.R."/>
            <person name="Traeger L.L."/>
            <person name="Volkening J.D."/>
            <person name="Moffett H."/>
            <person name="Chen P.H."/>
            <person name="Novina C.D."/>
            <person name="Phillips G.N.Jr."/>
            <person name="Anand R."/>
            <person name="Wells G.B."/>
            <person name="Pinch M."/>
            <person name="Guth R."/>
            <person name="Unguez G.A."/>
            <person name="Albert J.S."/>
            <person name="Zakon H.H."/>
            <person name="Samanta M.P."/>
            <person name="Sussman M.R."/>
        </authorList>
    </citation>
    <scope>NUCLEOTIDE SEQUENCE [LARGE SCALE GENOMIC DNA]</scope>
</reference>
<evidence type="ECO:0000256" key="6">
    <source>
        <dbReference type="ARBA" id="ARBA00022692"/>
    </source>
</evidence>
<comment type="similarity">
    <text evidence="2 11">Belongs to the claudin family.</text>
</comment>
<comment type="function">
    <text evidence="11">Claudins function as major constituents of the tight junction complexes that regulate the permeability of epithelia.</text>
</comment>
<dbReference type="GO" id="GO:0005198">
    <property type="term" value="F:structural molecule activity"/>
    <property type="evidence" value="ECO:0007669"/>
    <property type="project" value="InterPro"/>
</dbReference>
<dbReference type="CTD" id="81592"/>
<evidence type="ECO:0000256" key="4">
    <source>
        <dbReference type="ARBA" id="ARBA00022475"/>
    </source>
</evidence>
<proteinExistence type="inferred from homology"/>
<sequence length="216" mass="23528">MSLSCRLLCGFFLSVIGWIGIIIATSTNDWVVTCQYGIQTCRKLDKLESKGLWAECVISASLYHCESLNQILTLPAYIQISRALMISASLLGLPCMMLVLLAMPCVKLNHETESTKRRRAITGGVLILLMSVCGMVSTVWFPVGIHHEDGLMSFGFSLYAGWLGSALCLLGGSLVMCCSGEDAAARHHENRFYYSKQSGLSNSIQASNSHAKSAHV</sequence>
<keyword evidence="13" id="KW-1185">Reference proteome</keyword>
<dbReference type="PROSITE" id="PS01346">
    <property type="entry name" value="CLAUDIN"/>
    <property type="match status" value="1"/>
</dbReference>
<evidence type="ECO:0000256" key="7">
    <source>
        <dbReference type="ARBA" id="ARBA00022949"/>
    </source>
</evidence>
<evidence type="ECO:0000256" key="2">
    <source>
        <dbReference type="ARBA" id="ARBA00008295"/>
    </source>
</evidence>
<keyword evidence="4 11" id="KW-1003">Cell membrane</keyword>
<evidence type="ECO:0000256" key="11">
    <source>
        <dbReference type="RuleBase" id="RU060637"/>
    </source>
</evidence>
<keyword evidence="3 11" id="KW-0796">Tight junction</keyword>
<dbReference type="GO" id="GO:0005886">
    <property type="term" value="C:plasma membrane"/>
    <property type="evidence" value="ECO:0007669"/>
    <property type="project" value="UniProtKB-SubCell"/>
</dbReference>
<dbReference type="OrthoDB" id="9411914at2759"/>
<evidence type="ECO:0000256" key="9">
    <source>
        <dbReference type="ARBA" id="ARBA00023136"/>
    </source>
</evidence>
<dbReference type="GeneTree" id="ENSGT00890000139496"/>
<dbReference type="InterPro" id="IPR006187">
    <property type="entry name" value="Claudin"/>
</dbReference>